<comment type="caution">
    <text evidence="8">The sequence shown here is derived from an EMBL/GenBank/DDBJ whole genome shotgun (WGS) entry which is preliminary data.</text>
</comment>
<dbReference type="RefSeq" id="WP_160822422.1">
    <property type="nucleotide sequence ID" value="NZ_JBHSXE010000001.1"/>
</dbReference>
<protein>
    <submittedName>
        <fullName evidence="8">Rieske (2Fe-2S) protein</fullName>
    </submittedName>
</protein>
<comment type="cofactor">
    <cofactor evidence="5">
        <name>[2Fe-2S] cluster</name>
        <dbReference type="ChEBI" id="CHEBI:190135"/>
    </cofactor>
</comment>
<dbReference type="Proteomes" id="UP001596380">
    <property type="component" value="Unassembled WGS sequence"/>
</dbReference>
<evidence type="ECO:0000313" key="9">
    <source>
        <dbReference type="Proteomes" id="UP001596380"/>
    </source>
</evidence>
<name>A0ABW2CLA4_9ACTN</name>
<dbReference type="PANTHER" id="PTHR21496">
    <property type="entry name" value="FERREDOXIN-RELATED"/>
    <property type="match status" value="1"/>
</dbReference>
<dbReference type="InterPro" id="IPR036922">
    <property type="entry name" value="Rieske_2Fe-2S_sf"/>
</dbReference>
<sequence length="133" mass="14770">MPVSENGTAQEVAAARVLVGSASDFREGDRKLVQVAGRTVGVFRVEGRFYAYENTCLHQGGPVCEGRYFPKMTAVVTGDGRVLGEKYDESEPHLVCPWHGWEFDLRTGEFCGDRSKKLRSYTVETEGDEVYVA</sequence>
<reference evidence="9" key="1">
    <citation type="journal article" date="2019" name="Int. J. Syst. Evol. Microbiol.">
        <title>The Global Catalogue of Microorganisms (GCM) 10K type strain sequencing project: providing services to taxonomists for standard genome sequencing and annotation.</title>
        <authorList>
            <consortium name="The Broad Institute Genomics Platform"/>
            <consortium name="The Broad Institute Genome Sequencing Center for Infectious Disease"/>
            <person name="Wu L."/>
            <person name="Ma J."/>
        </authorList>
    </citation>
    <scope>NUCLEOTIDE SEQUENCE [LARGE SCALE GENOMIC DNA]</scope>
    <source>
        <strain evidence="9">JCM 3369</strain>
    </source>
</reference>
<evidence type="ECO:0000256" key="4">
    <source>
        <dbReference type="ARBA" id="ARBA00023014"/>
    </source>
</evidence>
<dbReference type="CDD" id="cd03467">
    <property type="entry name" value="Rieske"/>
    <property type="match status" value="1"/>
</dbReference>
<gene>
    <name evidence="8" type="ORF">ACFQKB_22650</name>
</gene>
<dbReference type="Pfam" id="PF00355">
    <property type="entry name" value="Rieske"/>
    <property type="match status" value="1"/>
</dbReference>
<keyword evidence="9" id="KW-1185">Reference proteome</keyword>
<keyword evidence="4" id="KW-0411">Iron-sulfur</keyword>
<keyword evidence="3" id="KW-0408">Iron</keyword>
<keyword evidence="2" id="KW-0479">Metal-binding</keyword>
<comment type="similarity">
    <text evidence="6">Belongs to the bacterial ring-hydroxylating dioxygenase ferredoxin component family.</text>
</comment>
<evidence type="ECO:0000256" key="2">
    <source>
        <dbReference type="ARBA" id="ARBA00022723"/>
    </source>
</evidence>
<proteinExistence type="inferred from homology"/>
<feature type="domain" description="Rieske" evidence="7">
    <location>
        <begin position="17"/>
        <end position="132"/>
    </location>
</feature>
<dbReference type="EMBL" id="JBHSXS010000014">
    <property type="protein sequence ID" value="MFC6882573.1"/>
    <property type="molecule type" value="Genomic_DNA"/>
</dbReference>
<dbReference type="SUPFAM" id="SSF50022">
    <property type="entry name" value="ISP domain"/>
    <property type="match status" value="1"/>
</dbReference>
<evidence type="ECO:0000313" key="8">
    <source>
        <dbReference type="EMBL" id="MFC6882573.1"/>
    </source>
</evidence>
<dbReference type="PROSITE" id="PS51296">
    <property type="entry name" value="RIESKE"/>
    <property type="match status" value="1"/>
</dbReference>
<evidence type="ECO:0000256" key="5">
    <source>
        <dbReference type="ARBA" id="ARBA00034078"/>
    </source>
</evidence>
<dbReference type="InterPro" id="IPR017941">
    <property type="entry name" value="Rieske_2Fe-2S"/>
</dbReference>
<evidence type="ECO:0000259" key="7">
    <source>
        <dbReference type="PROSITE" id="PS51296"/>
    </source>
</evidence>
<dbReference type="Gene3D" id="2.102.10.10">
    <property type="entry name" value="Rieske [2Fe-2S] iron-sulphur domain"/>
    <property type="match status" value="1"/>
</dbReference>
<keyword evidence="1" id="KW-0001">2Fe-2S</keyword>
<evidence type="ECO:0000256" key="1">
    <source>
        <dbReference type="ARBA" id="ARBA00022714"/>
    </source>
</evidence>
<dbReference type="PANTHER" id="PTHR21496:SF0">
    <property type="entry name" value="RIESKE DOMAIN-CONTAINING PROTEIN"/>
    <property type="match status" value="1"/>
</dbReference>
<organism evidence="8 9">
    <name type="scientific">Actinomadura yumaensis</name>
    <dbReference type="NCBI Taxonomy" id="111807"/>
    <lineage>
        <taxon>Bacteria</taxon>
        <taxon>Bacillati</taxon>
        <taxon>Actinomycetota</taxon>
        <taxon>Actinomycetes</taxon>
        <taxon>Streptosporangiales</taxon>
        <taxon>Thermomonosporaceae</taxon>
        <taxon>Actinomadura</taxon>
    </lineage>
</organism>
<evidence type="ECO:0000256" key="6">
    <source>
        <dbReference type="ARBA" id="ARBA00038001"/>
    </source>
</evidence>
<evidence type="ECO:0000256" key="3">
    <source>
        <dbReference type="ARBA" id="ARBA00023004"/>
    </source>
</evidence>
<accession>A0ABW2CLA4</accession>